<dbReference type="RefSeq" id="WP_080623414.1">
    <property type="nucleotide sequence ID" value="NZ_CAWMZI010000008.1"/>
</dbReference>
<accession>A0A1V0GZA2</accession>
<dbReference type="Proteomes" id="UP000191257">
    <property type="component" value="Plasmid unnamed7"/>
</dbReference>
<geneLocation type="plasmid" evidence="2 3">
    <name>unnamed7</name>
</geneLocation>
<keyword evidence="3" id="KW-1185">Reference proteome</keyword>
<reference evidence="2" key="1">
    <citation type="submission" date="2017-12" db="EMBL/GenBank/DDBJ databases">
        <title>FDA dAtabase for Regulatory Grade micrObial Sequences (FDA-ARGOS): Supporting development and validation of Infectious Disease Dx tests.</title>
        <authorList>
            <person name="Campos J."/>
            <person name="Goldberg B."/>
            <person name="Tallon L."/>
            <person name="Sadzewicz L."/>
            <person name="Sengamalay N."/>
            <person name="Ott S."/>
            <person name="Godinez A."/>
            <person name="Nagaraj S."/>
            <person name="Vyas G."/>
            <person name="Aluvathingal J."/>
            <person name="Nadendla S."/>
            <person name="Geyer C."/>
            <person name="Nandy P."/>
            <person name="Hobson J."/>
            <person name="Sichtig H."/>
        </authorList>
    </citation>
    <scope>NUCLEOTIDE SEQUENCE</scope>
    <source>
        <strain evidence="2">FDAARGOS_252</strain>
        <plasmid evidence="2">unnamed7</plasmid>
    </source>
</reference>
<feature type="region of interest" description="Disordered" evidence="1">
    <location>
        <begin position="135"/>
        <end position="161"/>
    </location>
</feature>
<proteinExistence type="predicted"/>
<dbReference type="AlphaFoldDB" id="A0A1V0GZA2"/>
<dbReference type="EMBL" id="CP020447">
    <property type="protein sequence ID" value="ARC39194.1"/>
    <property type="molecule type" value="Genomic_DNA"/>
</dbReference>
<protein>
    <submittedName>
        <fullName evidence="2">Uncharacterized protein</fullName>
    </submittedName>
</protein>
<keyword evidence="2" id="KW-0614">Plasmid</keyword>
<evidence type="ECO:0000313" key="2">
    <source>
        <dbReference type="EMBL" id="ARC39194.1"/>
    </source>
</evidence>
<gene>
    <name evidence="2" type="ORF">A6J80_23305</name>
</gene>
<organism evidence="2 3">
    <name type="scientific">Paracoccus yeei</name>
    <dbReference type="NCBI Taxonomy" id="147645"/>
    <lineage>
        <taxon>Bacteria</taxon>
        <taxon>Pseudomonadati</taxon>
        <taxon>Pseudomonadota</taxon>
        <taxon>Alphaproteobacteria</taxon>
        <taxon>Rhodobacterales</taxon>
        <taxon>Paracoccaceae</taxon>
        <taxon>Paracoccus</taxon>
    </lineage>
</organism>
<name>A0A1V0GZA2_9RHOB</name>
<evidence type="ECO:0000256" key="1">
    <source>
        <dbReference type="SAM" id="MobiDB-lite"/>
    </source>
</evidence>
<dbReference type="KEGG" id="pye:A6J80_23305"/>
<evidence type="ECO:0000313" key="3">
    <source>
        <dbReference type="Proteomes" id="UP000191257"/>
    </source>
</evidence>
<sequence length="161" mass="17456">MREEPFSRAAAEGSSSDLDQGERLARANALIEAALRCDWQDAEMVMSSLLEEYRAGPPMPALADIEDDAAFWAQMATFEELRAYFIACGQKLVRAGLGIRGRVKLARRVLGDLPADQRRQALEILAADCAEGQGGIVHPRRVSGSGLQPSERDAPSNSEGL</sequence>